<dbReference type="Pfam" id="PF00780">
    <property type="entry name" value="CNH"/>
    <property type="match status" value="1"/>
</dbReference>
<evidence type="ECO:0000256" key="5">
    <source>
        <dbReference type="SAM" id="MobiDB-lite"/>
    </source>
</evidence>
<dbReference type="AlphaFoldDB" id="A0A4V1M4H2"/>
<dbReference type="GO" id="GO:0012505">
    <property type="term" value="C:endomembrane system"/>
    <property type="evidence" value="ECO:0007669"/>
    <property type="project" value="UniProtKB-SubCell"/>
</dbReference>
<dbReference type="STRING" id="5217.A0A4V1M4H2"/>
<evidence type="ECO:0000313" key="7">
    <source>
        <dbReference type="EMBL" id="RXK40357.1"/>
    </source>
</evidence>
<accession>A0A4V1M4H2</accession>
<dbReference type="VEuPathDB" id="FungiDB:TREMEDRAFT_70067"/>
<dbReference type="GO" id="GO:0006914">
    <property type="term" value="P:autophagy"/>
    <property type="evidence" value="ECO:0007669"/>
    <property type="project" value="TreeGrafter"/>
</dbReference>
<evidence type="ECO:0000256" key="3">
    <source>
        <dbReference type="ARBA" id="ARBA00038201"/>
    </source>
</evidence>
<feature type="repeat" description="CHCR" evidence="4">
    <location>
        <begin position="751"/>
        <end position="910"/>
    </location>
</feature>
<keyword evidence="8" id="KW-1185">Reference proteome</keyword>
<feature type="domain" description="CNH" evidence="6">
    <location>
        <begin position="13"/>
        <end position="369"/>
    </location>
</feature>
<sequence>MTFSLFPLLPSSTLRITSLCQHDDKLYVGCANGTIRTYTLDAVTSDGEAGPSVPRLQLLTTHQLSKRSIDQLGVLPYGQQLAVLSESVITLYSLPNLEKGSSSVLAQARSAHCFSITSYASINKTKSLKSVRSEDVGKEDKSVGDVLIVGCRKKVVVYGFGRGYKEGWELALPHSPRQIVIPFSNPSFPPGTVHLLYSPQNSVLLHINISSTPHLTTTDLTTSPVPPATTSADSTQTGSTYLSTGEGTGLGLGGMSSLTGLGGYVGLGSKAAIPLGTRTAEGEALLARDELGVFYSSEGNYTRGESLRFPSMPDLLEFSNPYIYSVVTSPTTAGPPSTALQVHLGPTLSLRHTVPIPAPTTGSMSVSSSTLITPTGRSPAESLASGTKLCFVSTPTDKTLAQSEGSSVWALQAGDLGEDVDDLVREGKIGDAIGLVDAVGEDNMTPSRRLPHLKTLQAVQQFAKGDFQTAMDTFLIFDVNPALVVSLFPAETISGRSHVSREAWMELFGAVSGARLDPESSASDNPTKGLLKSMTHLSIGKKNSFDSIKAADNLTATSAEPAKVDDTTTPRAALEALMYYLSDRRQKLTGAINLLTSPLPPESSLPPLSSLSADELHALPSIPMPEMEPEQLLRVAQVIYTALLKVYLVARPILVGSLCRIENWCDVVEVEELLKQQKKFGDLIDLYQGKKMHSKALTLLHELAKEEEDRLDRYPPTVRYLHKLGSEGLDLIFEHSKWVINENTYEGLQIFIAEEPEVESLPRKQVVEFLETTSKEACIGYLEHLIHTLQEQGAEYHDKLAELYLERVKSSKDADEIKEKLLDFLIGSNQYRAYRLLNRLGSDEMPEARAILLGRMGRHEDALKIYLYDLNDYSAADLYCSRVYSKFPDPSGIYLTLLHLYLRPSPPNPILISPALTLIAKHGTRLEPQAVLDLLPPLLTMQQISEFLIKTLRGGHAAKEEHRVVKQLVGARKEEVERNLMNLQVRHVRINDQRICPQCHKRLGASAIAIHSPRGEVTHLHCKDLFNSRLAKLRD</sequence>
<protein>
    <recommendedName>
        <fullName evidence="6">CNH domain-containing protein</fullName>
    </recommendedName>
</protein>
<dbReference type="InterPro" id="IPR019453">
    <property type="entry name" value="VPS39/TGFA1_Znf"/>
</dbReference>
<dbReference type="PANTHER" id="PTHR12894:SF49">
    <property type="entry name" value="VAM6_VPS39-LIKE PROTEIN"/>
    <property type="match status" value="1"/>
</dbReference>
<dbReference type="PROSITE" id="PS50236">
    <property type="entry name" value="CHCR"/>
    <property type="match status" value="1"/>
</dbReference>
<dbReference type="Pfam" id="PF10367">
    <property type="entry name" value="zf-Vps39_C"/>
    <property type="match status" value="1"/>
</dbReference>
<dbReference type="InterPro" id="IPR032914">
    <property type="entry name" value="Vam6/VPS39/TRAP1"/>
</dbReference>
<dbReference type="PANTHER" id="PTHR12894">
    <property type="entry name" value="CNH DOMAIN CONTAINING"/>
    <property type="match status" value="1"/>
</dbReference>
<comment type="caution">
    <text evidence="7">The sequence shown here is derived from an EMBL/GenBank/DDBJ whole genome shotgun (WGS) entry which is preliminary data.</text>
</comment>
<feature type="compositionally biased region" description="Polar residues" evidence="5">
    <location>
        <begin position="360"/>
        <end position="376"/>
    </location>
</feature>
<evidence type="ECO:0000259" key="6">
    <source>
        <dbReference type="PROSITE" id="PS50219"/>
    </source>
</evidence>
<dbReference type="InterPro" id="IPR036322">
    <property type="entry name" value="WD40_repeat_dom_sf"/>
</dbReference>
<keyword evidence="2" id="KW-0472">Membrane</keyword>
<evidence type="ECO:0000313" key="8">
    <source>
        <dbReference type="Proteomes" id="UP000289152"/>
    </source>
</evidence>
<dbReference type="GO" id="GO:0006886">
    <property type="term" value="P:intracellular protein transport"/>
    <property type="evidence" value="ECO:0007669"/>
    <property type="project" value="UniProtKB-UniRule"/>
</dbReference>
<dbReference type="InterPro" id="IPR000547">
    <property type="entry name" value="Clathrin_H-chain/VPS_repeat"/>
</dbReference>
<dbReference type="PROSITE" id="PS50219">
    <property type="entry name" value="CNH"/>
    <property type="match status" value="1"/>
</dbReference>
<dbReference type="GO" id="GO:0000329">
    <property type="term" value="C:fungal-type vacuole membrane"/>
    <property type="evidence" value="ECO:0007669"/>
    <property type="project" value="TreeGrafter"/>
</dbReference>
<dbReference type="InterPro" id="IPR019452">
    <property type="entry name" value="VPS39/TGF_beta_rcpt-assoc_1"/>
</dbReference>
<dbReference type="Proteomes" id="UP000289152">
    <property type="component" value="Unassembled WGS sequence"/>
</dbReference>
<evidence type="ECO:0000256" key="1">
    <source>
        <dbReference type="ARBA" id="ARBA00004184"/>
    </source>
</evidence>
<organism evidence="7 8">
    <name type="scientific">Tremella mesenterica</name>
    <name type="common">Jelly fungus</name>
    <dbReference type="NCBI Taxonomy" id="5217"/>
    <lineage>
        <taxon>Eukaryota</taxon>
        <taxon>Fungi</taxon>
        <taxon>Dikarya</taxon>
        <taxon>Basidiomycota</taxon>
        <taxon>Agaricomycotina</taxon>
        <taxon>Tremellomycetes</taxon>
        <taxon>Tremellales</taxon>
        <taxon>Tremellaceae</taxon>
        <taxon>Tremella</taxon>
    </lineage>
</organism>
<comment type="subcellular location">
    <subcellularLocation>
        <location evidence="1">Endomembrane system</location>
        <topology evidence="1">Peripheral membrane protein</topology>
    </subcellularLocation>
</comment>
<evidence type="ECO:0000256" key="4">
    <source>
        <dbReference type="PROSITE-ProRule" id="PRU01006"/>
    </source>
</evidence>
<dbReference type="OrthoDB" id="5325112at2759"/>
<reference evidence="7 8" key="1">
    <citation type="submission" date="2016-06" db="EMBL/GenBank/DDBJ databases">
        <title>Evolution of pathogenesis and genome organization in the Tremellales.</title>
        <authorList>
            <person name="Cuomo C."/>
            <person name="Litvintseva A."/>
            <person name="Heitman J."/>
            <person name="Chen Y."/>
            <person name="Sun S."/>
            <person name="Springer D."/>
            <person name="Dromer F."/>
            <person name="Young S."/>
            <person name="Zeng Q."/>
            <person name="Chapman S."/>
            <person name="Gujja S."/>
            <person name="Saif S."/>
            <person name="Birren B."/>
        </authorList>
    </citation>
    <scope>NUCLEOTIDE SEQUENCE [LARGE SCALE GENOMIC DNA]</scope>
    <source>
        <strain evidence="7 8">ATCC 28783</strain>
    </source>
</reference>
<dbReference type="Pfam" id="PF10366">
    <property type="entry name" value="Vps39_1"/>
    <property type="match status" value="1"/>
</dbReference>
<feature type="region of interest" description="Disordered" evidence="5">
    <location>
        <begin position="359"/>
        <end position="380"/>
    </location>
</feature>
<gene>
    <name evidence="7" type="ORF">M231_02340</name>
</gene>
<dbReference type="GO" id="GO:0034058">
    <property type="term" value="P:endosomal vesicle fusion"/>
    <property type="evidence" value="ECO:0007669"/>
    <property type="project" value="TreeGrafter"/>
</dbReference>
<name>A0A4V1M4H2_TREME</name>
<comment type="similarity">
    <text evidence="3">Belongs to the VAM6/VPS39 family.</text>
</comment>
<evidence type="ECO:0000256" key="2">
    <source>
        <dbReference type="ARBA" id="ARBA00023136"/>
    </source>
</evidence>
<dbReference type="InParanoid" id="A0A4V1M4H2"/>
<dbReference type="FunCoup" id="A0A4V1M4H2">
    <property type="interactions" value="741"/>
</dbReference>
<dbReference type="SUPFAM" id="SSF50978">
    <property type="entry name" value="WD40 repeat-like"/>
    <property type="match status" value="1"/>
</dbReference>
<dbReference type="EMBL" id="SDIL01000019">
    <property type="protein sequence ID" value="RXK40357.1"/>
    <property type="molecule type" value="Genomic_DNA"/>
</dbReference>
<dbReference type="InterPro" id="IPR001180">
    <property type="entry name" value="CNH_dom"/>
</dbReference>
<proteinExistence type="inferred from homology"/>
<feature type="region of interest" description="Disordered" evidence="5">
    <location>
        <begin position="217"/>
        <end position="240"/>
    </location>
</feature>